<evidence type="ECO:0000313" key="2">
    <source>
        <dbReference type="EMBL" id="MBF0597874.1"/>
    </source>
</evidence>
<dbReference type="PROSITE" id="PS51729">
    <property type="entry name" value="GNAT_YJDJ"/>
    <property type="match status" value="1"/>
</dbReference>
<dbReference type="PANTHER" id="PTHR31435:SF10">
    <property type="entry name" value="BSR4717 PROTEIN"/>
    <property type="match status" value="1"/>
</dbReference>
<reference evidence="2" key="1">
    <citation type="submission" date="2020-10" db="EMBL/GenBank/DDBJ databases">
        <authorList>
            <person name="Lu T."/>
            <person name="Wang Q."/>
            <person name="Han X."/>
        </authorList>
    </citation>
    <scope>NUCLEOTIDE SEQUENCE</scope>
    <source>
        <strain evidence="2">WQ 117</strain>
    </source>
</reference>
<gene>
    <name evidence="2" type="ORF">IM532_10525</name>
</gene>
<protein>
    <submittedName>
        <fullName evidence="2">N-acetyltransferase</fullName>
    </submittedName>
</protein>
<dbReference type="Proteomes" id="UP000608754">
    <property type="component" value="Unassembled WGS sequence"/>
</dbReference>
<name>A0A8J7K4P7_9FLAO</name>
<comment type="caution">
    <text evidence="2">The sequence shown here is derived from an EMBL/GenBank/DDBJ whole genome shotgun (WGS) entry which is preliminary data.</text>
</comment>
<dbReference type="CDD" id="cd04301">
    <property type="entry name" value="NAT_SF"/>
    <property type="match status" value="1"/>
</dbReference>
<feature type="domain" description="N-acetyltransferase" evidence="1">
    <location>
        <begin position="6"/>
        <end position="93"/>
    </location>
</feature>
<accession>A0A8J7K4P7</accession>
<dbReference type="InterPro" id="IPR045057">
    <property type="entry name" value="Gcn5-rel_NAT"/>
</dbReference>
<dbReference type="SUPFAM" id="SSF55729">
    <property type="entry name" value="Acyl-CoA N-acyltransferases (Nat)"/>
    <property type="match status" value="1"/>
</dbReference>
<dbReference type="Gene3D" id="3.40.630.30">
    <property type="match status" value="1"/>
</dbReference>
<dbReference type="RefSeq" id="WP_194183415.1">
    <property type="nucleotide sequence ID" value="NZ_JADGIK010000006.1"/>
</dbReference>
<dbReference type="Pfam" id="PF14542">
    <property type="entry name" value="Acetyltransf_CG"/>
    <property type="match status" value="1"/>
</dbReference>
<evidence type="ECO:0000259" key="1">
    <source>
        <dbReference type="PROSITE" id="PS51729"/>
    </source>
</evidence>
<dbReference type="PANTHER" id="PTHR31435">
    <property type="entry name" value="PROTEIN NATD1"/>
    <property type="match status" value="1"/>
</dbReference>
<dbReference type="InterPro" id="IPR016181">
    <property type="entry name" value="Acyl_CoA_acyltransferase"/>
</dbReference>
<sequence>MEVKHSQTVNDGQFSLYENDDLIGYIKYEWAKNGNIKATGTFVDEKYRGQNLGEVLFDELLEFTEQNDVKIYPICPYIVKQFNEKPELSEFLDEEYLESLENEEE</sequence>
<dbReference type="EMBL" id="JADGIK010000006">
    <property type="protein sequence ID" value="MBF0597874.1"/>
    <property type="molecule type" value="Genomic_DNA"/>
</dbReference>
<organism evidence="2 3">
    <name type="scientific">Faecalibacter rhinopitheci</name>
    <dbReference type="NCBI Taxonomy" id="2779678"/>
    <lineage>
        <taxon>Bacteria</taxon>
        <taxon>Pseudomonadati</taxon>
        <taxon>Bacteroidota</taxon>
        <taxon>Flavobacteriia</taxon>
        <taxon>Flavobacteriales</taxon>
        <taxon>Weeksellaceae</taxon>
        <taxon>Faecalibacter</taxon>
    </lineage>
</organism>
<dbReference type="InterPro" id="IPR031165">
    <property type="entry name" value="GNAT_YJDJ"/>
</dbReference>
<proteinExistence type="predicted"/>
<keyword evidence="3" id="KW-1185">Reference proteome</keyword>
<evidence type="ECO:0000313" key="3">
    <source>
        <dbReference type="Proteomes" id="UP000608754"/>
    </source>
</evidence>
<dbReference type="AlphaFoldDB" id="A0A8J7K4P7"/>